<keyword evidence="1" id="KW-0175">Coiled coil</keyword>
<reference evidence="2" key="1">
    <citation type="submission" date="2020-08" db="EMBL/GenBank/DDBJ databases">
        <title>Multicomponent nature underlies the extraordinary mechanical properties of spider dragline silk.</title>
        <authorList>
            <person name="Kono N."/>
            <person name="Nakamura H."/>
            <person name="Mori M."/>
            <person name="Yoshida Y."/>
            <person name="Ohtoshi R."/>
            <person name="Malay A.D."/>
            <person name="Moran D.A.P."/>
            <person name="Tomita M."/>
            <person name="Numata K."/>
            <person name="Arakawa K."/>
        </authorList>
    </citation>
    <scope>NUCLEOTIDE SEQUENCE</scope>
</reference>
<dbReference type="EMBL" id="BMAW01001332">
    <property type="protein sequence ID" value="GFS73570.1"/>
    <property type="molecule type" value="Genomic_DNA"/>
</dbReference>
<dbReference type="AlphaFoldDB" id="A0A8X6MRA2"/>
<evidence type="ECO:0000313" key="2">
    <source>
        <dbReference type="EMBL" id="GFS73570.1"/>
    </source>
</evidence>
<organism evidence="2 3">
    <name type="scientific">Nephila pilipes</name>
    <name type="common">Giant wood spider</name>
    <name type="synonym">Nephila maculata</name>
    <dbReference type="NCBI Taxonomy" id="299642"/>
    <lineage>
        <taxon>Eukaryota</taxon>
        <taxon>Metazoa</taxon>
        <taxon>Ecdysozoa</taxon>
        <taxon>Arthropoda</taxon>
        <taxon>Chelicerata</taxon>
        <taxon>Arachnida</taxon>
        <taxon>Araneae</taxon>
        <taxon>Araneomorphae</taxon>
        <taxon>Entelegynae</taxon>
        <taxon>Araneoidea</taxon>
        <taxon>Nephilidae</taxon>
        <taxon>Nephila</taxon>
    </lineage>
</organism>
<name>A0A8X6MRA2_NEPPI</name>
<evidence type="ECO:0000256" key="1">
    <source>
        <dbReference type="SAM" id="Coils"/>
    </source>
</evidence>
<proteinExistence type="predicted"/>
<accession>A0A8X6MRA2</accession>
<feature type="coiled-coil region" evidence="1">
    <location>
        <begin position="37"/>
        <end position="64"/>
    </location>
</feature>
<evidence type="ECO:0000313" key="3">
    <source>
        <dbReference type="Proteomes" id="UP000887013"/>
    </source>
</evidence>
<dbReference type="Proteomes" id="UP000887013">
    <property type="component" value="Unassembled WGS sequence"/>
</dbReference>
<protein>
    <submittedName>
        <fullName evidence="2">Uncharacterized protein</fullName>
    </submittedName>
</protein>
<comment type="caution">
    <text evidence="2">The sequence shown here is derived from an EMBL/GenBank/DDBJ whole genome shotgun (WGS) entry which is preliminary data.</text>
</comment>
<gene>
    <name evidence="2" type="ORF">NPIL_280361</name>
</gene>
<sequence length="101" mass="11851">MAGLLTILRFAFDSYLNLVKTREELVSLNSSIVQYSMDMNDGEVKKHREELQEIEKEEHKYKVDALCSDSEEEREVLTSSMEIFAKWIDVNNFVGNYHPFK</sequence>
<keyword evidence="3" id="KW-1185">Reference proteome</keyword>